<keyword evidence="1" id="KW-1133">Transmembrane helix</keyword>
<dbReference type="AlphaFoldDB" id="A0A495D3F4"/>
<accession>A0A495D3F4</accession>
<dbReference type="Proteomes" id="UP000273675">
    <property type="component" value="Unassembled WGS sequence"/>
</dbReference>
<comment type="caution">
    <text evidence="2">The sequence shown here is derived from an EMBL/GenBank/DDBJ whole genome shotgun (WGS) entry which is preliminary data.</text>
</comment>
<dbReference type="EMBL" id="RBIM01000004">
    <property type="protein sequence ID" value="RKQ96422.1"/>
    <property type="molecule type" value="Genomic_DNA"/>
</dbReference>
<protein>
    <submittedName>
        <fullName evidence="2">Uncharacterized protein DUF4199</fullName>
    </submittedName>
</protein>
<reference evidence="2 3" key="1">
    <citation type="submission" date="2018-10" db="EMBL/GenBank/DDBJ databases">
        <title>Genomic Encyclopedia of Type Strains, Phase IV (KMG-IV): sequencing the most valuable type-strain genomes for metagenomic binning, comparative biology and taxonomic classification.</title>
        <authorList>
            <person name="Goeker M."/>
        </authorList>
    </citation>
    <scope>NUCLEOTIDE SEQUENCE [LARGE SCALE GENOMIC DNA]</scope>
    <source>
        <strain evidence="2 3">DSM 4734</strain>
    </source>
</reference>
<keyword evidence="1" id="KW-0472">Membrane</keyword>
<gene>
    <name evidence="2" type="ORF">C7435_1752</name>
</gene>
<evidence type="ECO:0000313" key="2">
    <source>
        <dbReference type="EMBL" id="RKQ96422.1"/>
    </source>
</evidence>
<evidence type="ECO:0000256" key="1">
    <source>
        <dbReference type="SAM" id="Phobius"/>
    </source>
</evidence>
<dbReference type="RefSeq" id="WP_121210939.1">
    <property type="nucleotide sequence ID" value="NZ_RBIM01000004.1"/>
</dbReference>
<feature type="transmembrane region" description="Helical" evidence="1">
    <location>
        <begin position="66"/>
        <end position="89"/>
    </location>
</feature>
<organism evidence="2 3">
    <name type="scientific">Maricaulis maris</name>
    <dbReference type="NCBI Taxonomy" id="74318"/>
    <lineage>
        <taxon>Bacteria</taxon>
        <taxon>Pseudomonadati</taxon>
        <taxon>Pseudomonadota</taxon>
        <taxon>Alphaproteobacteria</taxon>
        <taxon>Maricaulales</taxon>
        <taxon>Maricaulaceae</taxon>
        <taxon>Maricaulis</taxon>
    </lineage>
</organism>
<proteinExistence type="predicted"/>
<sequence>MTRIILVFGSIAGSLVALFLILGMTLLAGSDGVGSEAIGYLGMLLSLSIIFIAIKRHRDINLGGVIRFWPALALGLGVAALAGVFYVTAWEIYFNATDRAFMDSYLNGQIAAREAAGATAAELAAFRDEMSAMMELYGNWWFRLPMTFIEIFPIGVLVSLISAALLRNRKLLPHRV</sequence>
<feature type="transmembrane region" description="Helical" evidence="1">
    <location>
        <begin position="37"/>
        <end position="54"/>
    </location>
</feature>
<dbReference type="OrthoDB" id="6384283at2"/>
<keyword evidence="1" id="KW-0812">Transmembrane</keyword>
<name>A0A495D3F4_9PROT</name>
<dbReference type="Pfam" id="PF13858">
    <property type="entry name" value="DUF4199"/>
    <property type="match status" value="1"/>
</dbReference>
<evidence type="ECO:0000313" key="3">
    <source>
        <dbReference type="Proteomes" id="UP000273675"/>
    </source>
</evidence>
<dbReference type="InterPro" id="IPR025250">
    <property type="entry name" value="DUF4199"/>
</dbReference>
<feature type="transmembrane region" description="Helical" evidence="1">
    <location>
        <begin position="140"/>
        <end position="166"/>
    </location>
</feature>